<evidence type="ECO:0000313" key="3">
    <source>
        <dbReference type="Proteomes" id="UP000272015"/>
    </source>
</evidence>
<sequence length="202" mass="20952">MAQSRSAQVTSDGGFTLVELLVYVAFAVIVLTLVGGMLISTLTAEKDIVSRSESTTAGQSVAQSVHSAVRNSARLLLSPTDTGQLLVVSSVGGAAVLATSCEAWYYTDVDGGALYFKRADLAADLLEKPSAGVGNGWILLVQGMEPLAYVDEVFTDSISAAGTATVSLSFTADVVNQGSPIVIESTTTSREVSWGPTTCFES</sequence>
<dbReference type="AlphaFoldDB" id="A0A3A5MI29"/>
<reference evidence="2 3" key="1">
    <citation type="submission" date="2018-09" db="EMBL/GenBank/DDBJ databases">
        <title>Novel species of Cryobacterium.</title>
        <authorList>
            <person name="Liu Q."/>
            <person name="Xin Y.-H."/>
        </authorList>
    </citation>
    <scope>NUCLEOTIDE SEQUENCE [LARGE SCALE GENOMIC DNA]</scope>
    <source>
        <strain evidence="2 3">Hh39</strain>
    </source>
</reference>
<dbReference type="RefSeq" id="WP_119974592.1">
    <property type="nucleotide sequence ID" value="NZ_JBHSQA010000001.1"/>
</dbReference>
<organism evidence="2 3">
    <name type="scientific">Cryobacterium melibiosiphilum</name>
    <dbReference type="NCBI Taxonomy" id="995039"/>
    <lineage>
        <taxon>Bacteria</taxon>
        <taxon>Bacillati</taxon>
        <taxon>Actinomycetota</taxon>
        <taxon>Actinomycetes</taxon>
        <taxon>Micrococcales</taxon>
        <taxon>Microbacteriaceae</taxon>
        <taxon>Cryobacterium</taxon>
    </lineage>
</organism>
<protein>
    <recommendedName>
        <fullName evidence="4">Prepilin-type N-terminal cleavage/methylation domain-containing protein</fullName>
    </recommendedName>
</protein>
<dbReference type="OrthoDB" id="5117911at2"/>
<comment type="caution">
    <text evidence="2">The sequence shown here is derived from an EMBL/GenBank/DDBJ whole genome shotgun (WGS) entry which is preliminary data.</text>
</comment>
<dbReference type="Proteomes" id="UP000272015">
    <property type="component" value="Unassembled WGS sequence"/>
</dbReference>
<evidence type="ECO:0000256" key="1">
    <source>
        <dbReference type="SAM" id="Phobius"/>
    </source>
</evidence>
<keyword evidence="1" id="KW-1133">Transmembrane helix</keyword>
<proteinExistence type="predicted"/>
<gene>
    <name evidence="2" type="ORF">D6T64_10350</name>
</gene>
<keyword evidence="1" id="KW-0812">Transmembrane</keyword>
<keyword evidence="1" id="KW-0472">Membrane</keyword>
<evidence type="ECO:0000313" key="2">
    <source>
        <dbReference type="EMBL" id="RJT88521.1"/>
    </source>
</evidence>
<feature type="transmembrane region" description="Helical" evidence="1">
    <location>
        <begin position="20"/>
        <end position="42"/>
    </location>
</feature>
<accession>A0A3A5MI29</accession>
<keyword evidence="3" id="KW-1185">Reference proteome</keyword>
<dbReference type="EMBL" id="QZVS01000082">
    <property type="protein sequence ID" value="RJT88521.1"/>
    <property type="molecule type" value="Genomic_DNA"/>
</dbReference>
<name>A0A3A5MI29_9MICO</name>
<evidence type="ECO:0008006" key="4">
    <source>
        <dbReference type="Google" id="ProtNLM"/>
    </source>
</evidence>